<dbReference type="PANTHER" id="PTHR45835">
    <property type="entry name" value="YALI0A06105P"/>
    <property type="match status" value="1"/>
</dbReference>
<keyword evidence="1" id="KW-0548">Nucleotidyltransferase</keyword>
<proteinExistence type="predicted"/>
<dbReference type="PANTHER" id="PTHR45835:SF99">
    <property type="entry name" value="CHROMO DOMAIN-CONTAINING PROTEIN-RELATED"/>
    <property type="match status" value="1"/>
</dbReference>
<keyword evidence="1" id="KW-0695">RNA-directed DNA polymerase</keyword>
<protein>
    <submittedName>
        <fullName evidence="1">Putative reverse transcriptase domain-containing protein</fullName>
    </submittedName>
</protein>
<keyword evidence="1" id="KW-0808">Transferase</keyword>
<dbReference type="GO" id="GO:0003676">
    <property type="term" value="F:nucleic acid binding"/>
    <property type="evidence" value="ECO:0007669"/>
    <property type="project" value="InterPro"/>
</dbReference>
<dbReference type="EMBL" id="BKCJ011209587">
    <property type="protein sequence ID" value="GFD04131.1"/>
    <property type="molecule type" value="Genomic_DNA"/>
</dbReference>
<dbReference type="AlphaFoldDB" id="A0A699T4R1"/>
<reference evidence="1" key="1">
    <citation type="journal article" date="2019" name="Sci. Rep.">
        <title>Draft genome of Tanacetum cinerariifolium, the natural source of mosquito coil.</title>
        <authorList>
            <person name="Yamashiro T."/>
            <person name="Shiraishi A."/>
            <person name="Satake H."/>
            <person name="Nakayama K."/>
        </authorList>
    </citation>
    <scope>NUCLEOTIDE SEQUENCE</scope>
</reference>
<feature type="non-terminal residue" evidence="1">
    <location>
        <position position="194"/>
    </location>
</feature>
<organism evidence="1">
    <name type="scientific">Tanacetum cinerariifolium</name>
    <name type="common">Dalmatian daisy</name>
    <name type="synonym">Chrysanthemum cinerariifolium</name>
    <dbReference type="NCBI Taxonomy" id="118510"/>
    <lineage>
        <taxon>Eukaryota</taxon>
        <taxon>Viridiplantae</taxon>
        <taxon>Streptophyta</taxon>
        <taxon>Embryophyta</taxon>
        <taxon>Tracheophyta</taxon>
        <taxon>Spermatophyta</taxon>
        <taxon>Magnoliopsida</taxon>
        <taxon>eudicotyledons</taxon>
        <taxon>Gunneridae</taxon>
        <taxon>Pentapetalae</taxon>
        <taxon>asterids</taxon>
        <taxon>campanulids</taxon>
        <taxon>Asterales</taxon>
        <taxon>Asteraceae</taxon>
        <taxon>Asteroideae</taxon>
        <taxon>Anthemideae</taxon>
        <taxon>Anthemidinae</taxon>
        <taxon>Tanacetum</taxon>
    </lineage>
</organism>
<comment type="caution">
    <text evidence="1">The sequence shown here is derived from an EMBL/GenBank/DDBJ whole genome shotgun (WGS) entry which is preliminary data.</text>
</comment>
<dbReference type="InterPro" id="IPR036397">
    <property type="entry name" value="RNaseH_sf"/>
</dbReference>
<sequence length="194" mass="22622">MDFVSGLLRTLSGYDSIWVIIDRLTKSAYFLPMKKTDSMEKLTQLYLKEVVYRHDVTISHIFDRDSHFTSRFWRSLQKTLWTNLDMSTATTLKRMVKVGGQYNRSKIYYVPAAPFKSLYGRKCRSPVCWSEVGDSQLTGPELIREITEKIIQIKDRLLTARSRQKSYADRRSKPLECEVGDMVLLKVLPWKGVI</sequence>
<accession>A0A699T4R1</accession>
<name>A0A699T4R1_TANCI</name>
<dbReference type="InterPro" id="IPR012337">
    <property type="entry name" value="RNaseH-like_sf"/>
</dbReference>
<gene>
    <name evidence="1" type="ORF">Tci_876100</name>
</gene>
<dbReference type="Gene3D" id="3.30.420.10">
    <property type="entry name" value="Ribonuclease H-like superfamily/Ribonuclease H"/>
    <property type="match status" value="1"/>
</dbReference>
<dbReference type="SUPFAM" id="SSF53098">
    <property type="entry name" value="Ribonuclease H-like"/>
    <property type="match status" value="1"/>
</dbReference>
<dbReference type="GO" id="GO:0003964">
    <property type="term" value="F:RNA-directed DNA polymerase activity"/>
    <property type="evidence" value="ECO:0007669"/>
    <property type="project" value="UniProtKB-KW"/>
</dbReference>
<evidence type="ECO:0000313" key="1">
    <source>
        <dbReference type="EMBL" id="GFD04131.1"/>
    </source>
</evidence>